<dbReference type="AlphaFoldDB" id="D2SCI8"/>
<accession>D2SCI8</accession>
<name>D2SCI8_GEOOG</name>
<dbReference type="OrthoDB" id="5175506at2"/>
<protein>
    <submittedName>
        <fullName evidence="1">Uncharacterized protein</fullName>
    </submittedName>
</protein>
<sequence>MLVTWSQAPERNPDTWGSVLRGTSALSSELSTVLSRVGASAAQAGTTLFRVELPTGSTIRDLVPAVGGGFRGLVRDGSGIAGHARLIAVGGGGAAAGVALGPLLALMAVTVGAEMLARHQQDKKLTQIREGIAALRRIDDETMDAQLDSVEDALAMSSAALVDRVSIPSAIGLGPAVDNLRVVKNRGLSWLSRWETGASKEIPESGGVAVEKVQGLLAGDDSSEDYRRFPQQVARLYRALTLDSRALVVTGAEASLRNRDESLTYLQDSLSAQLQQNAKTQQRLQDLLWRLAEPPITYRFPWQGGDAIALDRDLATLAANVSRLPDAPALLTQGNRQVLEVLRRPDGMTHVLSPATAA</sequence>
<gene>
    <name evidence="1" type="ordered locus">Gobs_3737</name>
</gene>
<dbReference type="RefSeq" id="WP_012949741.1">
    <property type="nucleotide sequence ID" value="NC_013757.1"/>
</dbReference>
<evidence type="ECO:0000313" key="1">
    <source>
        <dbReference type="EMBL" id="ADB76316.1"/>
    </source>
</evidence>
<organism evidence="1 2">
    <name type="scientific">Geodermatophilus obscurus (strain ATCC 25078 / DSM 43160 / JCM 3152 / CCUG 61914 / KCC A-0152 / KCTC 9177 / NBRC 13315 / NRRL B-3577 / G-20)</name>
    <dbReference type="NCBI Taxonomy" id="526225"/>
    <lineage>
        <taxon>Bacteria</taxon>
        <taxon>Bacillati</taxon>
        <taxon>Actinomycetota</taxon>
        <taxon>Actinomycetes</taxon>
        <taxon>Geodermatophilales</taxon>
        <taxon>Geodermatophilaceae</taxon>
        <taxon>Geodermatophilus</taxon>
    </lineage>
</organism>
<dbReference type="HOGENOM" id="CLU_773301_0_0_11"/>
<proteinExistence type="predicted"/>
<dbReference type="EMBL" id="CP001867">
    <property type="protein sequence ID" value="ADB76316.1"/>
    <property type="molecule type" value="Genomic_DNA"/>
</dbReference>
<dbReference type="STRING" id="526225.Gobs_3737"/>
<reference evidence="2" key="2">
    <citation type="submission" date="2010-01" db="EMBL/GenBank/DDBJ databases">
        <title>The complete genome of Geodermatophilus obscurus DSM 43160.</title>
        <authorList>
            <consortium name="US DOE Joint Genome Institute (JGI-PGF)"/>
            <person name="Lucas S."/>
            <person name="Copeland A."/>
            <person name="Lapidus A."/>
            <person name="Glavina del Rio T."/>
            <person name="Dalin E."/>
            <person name="Tice H."/>
            <person name="Bruce D."/>
            <person name="Goodwin L."/>
            <person name="Pitluck S."/>
            <person name="Kyrpides N."/>
            <person name="Mavromatis K."/>
            <person name="Ivanova N."/>
            <person name="Munk A.C."/>
            <person name="Brettin T."/>
            <person name="Detter J.C."/>
            <person name="Han C."/>
            <person name="Larimer F."/>
            <person name="Land M."/>
            <person name="Hauser L."/>
            <person name="Markowitz V."/>
            <person name="Cheng J.-F."/>
            <person name="Hugenholtz P."/>
            <person name="Woyke T."/>
            <person name="Wu D."/>
            <person name="Jando M."/>
            <person name="Schneider S."/>
            <person name="Klenk H.-P."/>
            <person name="Eisen J.A."/>
        </authorList>
    </citation>
    <scope>NUCLEOTIDE SEQUENCE [LARGE SCALE GENOMIC DNA]</scope>
    <source>
        <strain evidence="2">ATCC 25078 / DSM 43160 / JCM 3152 / KCC A-0152 / KCTC 9177 / NBRC 13315 / NRRL B-3577 / G-20</strain>
    </source>
</reference>
<keyword evidence="2" id="KW-1185">Reference proteome</keyword>
<reference evidence="1 2" key="1">
    <citation type="journal article" date="2010" name="Stand. Genomic Sci.">
        <title>Complete genome sequence of Geodermatophilus obscurus type strain (G-20).</title>
        <authorList>
            <person name="Ivanova N."/>
            <person name="Sikorski J."/>
            <person name="Jando M."/>
            <person name="Munk C."/>
            <person name="Lapidus A."/>
            <person name="Glavina Del Rio T."/>
            <person name="Copeland A."/>
            <person name="Tice H."/>
            <person name="Cheng J.-F."/>
            <person name="Lucas S."/>
            <person name="Chen F."/>
            <person name="Nolan M."/>
            <person name="Bruce D."/>
            <person name="Goodwin L."/>
            <person name="Pitluck S."/>
            <person name="Mavromatis K."/>
            <person name="Mikhailova N."/>
            <person name="Pati A."/>
            <person name="Chen A."/>
            <person name="Palaniappan K."/>
            <person name="Land M."/>
            <person name="Hauser L."/>
            <person name="Chang Y.-J."/>
            <person name="Jeffries C.D."/>
            <person name="Meincke L."/>
            <person name="Brettin T."/>
            <person name="Detter J.C."/>
            <person name="Detter J.C."/>
            <person name="Rohde M."/>
            <person name="Goeker M."/>
            <person name="Bristow J."/>
            <person name="Eisen J.A."/>
            <person name="Markowitz V."/>
            <person name="Hugenholtz P."/>
            <person name="Kyrpides N.C."/>
            <person name="Klenk H.-P."/>
        </authorList>
    </citation>
    <scope>NUCLEOTIDE SEQUENCE [LARGE SCALE GENOMIC DNA]</scope>
    <source>
        <strain evidence="2">ATCC 25078 / DSM 43160 / JCM 3152 / KCC A-0152 / KCTC 9177 / NBRC 13315 / NRRL B-3577 / G-20</strain>
    </source>
</reference>
<dbReference type="Proteomes" id="UP000001382">
    <property type="component" value="Chromosome"/>
</dbReference>
<evidence type="ECO:0000313" key="2">
    <source>
        <dbReference type="Proteomes" id="UP000001382"/>
    </source>
</evidence>
<dbReference type="KEGG" id="gob:Gobs_3737"/>